<dbReference type="EC" id="2.7.13.3" evidence="2"/>
<dbReference type="PROSITE" id="PS50109">
    <property type="entry name" value="HIS_KIN"/>
    <property type="match status" value="1"/>
</dbReference>
<dbReference type="Pfam" id="PF12860">
    <property type="entry name" value="PAS_7"/>
    <property type="match status" value="2"/>
</dbReference>
<dbReference type="CDD" id="cd17546">
    <property type="entry name" value="REC_hyHK_CKI1_RcsC-like"/>
    <property type="match status" value="1"/>
</dbReference>
<feature type="domain" description="Response regulatory" evidence="6">
    <location>
        <begin position="1074"/>
        <end position="1193"/>
    </location>
</feature>
<dbReference type="InterPro" id="IPR001789">
    <property type="entry name" value="Sig_transdc_resp-reg_receiver"/>
</dbReference>
<keyword evidence="10" id="KW-1185">Reference proteome</keyword>
<dbReference type="Gene3D" id="3.30.565.10">
    <property type="entry name" value="Histidine kinase-like ATPase, C-terminal domain"/>
    <property type="match status" value="1"/>
</dbReference>
<dbReference type="CDD" id="cd00082">
    <property type="entry name" value="HisKA"/>
    <property type="match status" value="1"/>
</dbReference>
<feature type="domain" description="PAC" evidence="8">
    <location>
        <begin position="94"/>
        <end position="146"/>
    </location>
</feature>
<dbReference type="Gene3D" id="3.30.450.20">
    <property type="entry name" value="PAS domain"/>
    <property type="match status" value="5"/>
</dbReference>
<evidence type="ECO:0000256" key="3">
    <source>
        <dbReference type="ARBA" id="ARBA00022553"/>
    </source>
</evidence>
<dbReference type="SMART" id="SM00448">
    <property type="entry name" value="REC"/>
    <property type="match status" value="1"/>
</dbReference>
<dbReference type="Gene3D" id="3.40.50.2300">
    <property type="match status" value="1"/>
</dbReference>
<dbReference type="InterPro" id="IPR013655">
    <property type="entry name" value="PAS_fold_3"/>
</dbReference>
<dbReference type="CDD" id="cd00130">
    <property type="entry name" value="PAS"/>
    <property type="match status" value="3"/>
</dbReference>
<dbReference type="InterPro" id="IPR011006">
    <property type="entry name" value="CheY-like_superfamily"/>
</dbReference>
<dbReference type="InterPro" id="IPR003594">
    <property type="entry name" value="HATPase_dom"/>
</dbReference>
<reference evidence="10" key="1">
    <citation type="journal article" date="2019" name="Int. J. Syst. Evol. Microbiol.">
        <title>The Global Catalogue of Microorganisms (GCM) 10K type strain sequencing project: providing services to taxonomists for standard genome sequencing and annotation.</title>
        <authorList>
            <consortium name="The Broad Institute Genomics Platform"/>
            <consortium name="The Broad Institute Genome Sequencing Center for Infectious Disease"/>
            <person name="Wu L."/>
            <person name="Ma J."/>
        </authorList>
    </citation>
    <scope>NUCLEOTIDE SEQUENCE [LARGE SCALE GENOMIC DNA]</scope>
    <source>
        <strain evidence="10">KCTC 52168</strain>
    </source>
</reference>
<dbReference type="PANTHER" id="PTHR45339">
    <property type="entry name" value="HYBRID SIGNAL TRANSDUCTION HISTIDINE KINASE J"/>
    <property type="match status" value="1"/>
</dbReference>
<dbReference type="InterPro" id="IPR005467">
    <property type="entry name" value="His_kinase_dom"/>
</dbReference>
<dbReference type="Proteomes" id="UP001595556">
    <property type="component" value="Unassembled WGS sequence"/>
</dbReference>
<dbReference type="SUPFAM" id="SSF55785">
    <property type="entry name" value="PYP-like sensor domain (PAS domain)"/>
    <property type="match status" value="3"/>
</dbReference>
<dbReference type="SMART" id="SM00091">
    <property type="entry name" value="PAS"/>
    <property type="match status" value="4"/>
</dbReference>
<dbReference type="EMBL" id="JBHRTI010000004">
    <property type="protein sequence ID" value="MFC3147486.1"/>
    <property type="molecule type" value="Genomic_DNA"/>
</dbReference>
<dbReference type="SUPFAM" id="SSF55874">
    <property type="entry name" value="ATPase domain of HSP90 chaperone/DNA topoisomerase II/histidine kinase"/>
    <property type="match status" value="1"/>
</dbReference>
<feature type="domain" description="PAC" evidence="8">
    <location>
        <begin position="356"/>
        <end position="408"/>
    </location>
</feature>
<sequence length="1202" mass="131552">MPNPPSDQPAELLSIDDLTQIIGIAGLSVFVVDAATRTIHLSHPPVPLGRESGMATYRPTEVALDRWFRELHADDLATCRSTIDQALGGHLDRWDFEYRQQDPTGRWHWLRCRGVAQRSAAGAVTRLIGNLRDVTHRRQMSEELAQTRAQAEALDKTLRAALDHVDISVAIFDAHERLALCNAAYRRDFVPAYPGHTLEGMTIEEIVTDVVERAEPGTASMPRELSTWAARRLADFRRADGQPKLIQTDAGEWLQRADYRTEDGGTITISSDVTHLRRAEAQARLLAAVAQVTSNGMAISDAKGRVTWVNPSLEQMSGYAGADLLGKRLHQLLVGADGSTESLQWIVERIEAAEPAQAELLLQRADGTPFWVRYEVQLIPGPDDEPKRLVHVLTDVTERRRFTNALAKAQQAAVNAQQSLEDAMSTAEIALAIYDSREQLVLCNGRYAAGLGVGVTPAQLRTRSFEDVLRLALQSPAGRGADVIAENEDRFFEERLAQFRRADGQPILQQMQDGRWVQRSEFRMRNQGTVSVRQDVTLLKAAELRAQQLALVATHTKNSIVISDARGLVTWVNPAFVEQTGFSLEEMQGRTPGAVLQGEGTDAATVAVMRASLRSGQGFAVEVLNYTKQGAPYWAAIDVHPIRDDSGRVTQFVSVQTDITEQRAASAALIKAKEDAEAASQARSRFVANMSHELRTPTSGIVGLLDFVLRDPVTEDQARFLGLARRSATALLAVINDILDLSKLESGKLTLASEGFDIAGVTYETCRTLAAQAGSKQLRFSVWVGDVPPLVLGDGQRYRQVLTNLLSNAFKFTDEGEVAVSLEPAAGCPSQLVLSVRDTGVGIPADKLQRIFSPFEQADDTVSRRYGGTGLGLAICELICRAMGGRIEVESSPLSGSTFSVWLPLVAQHSPAPNPRLNRLRGNAIVLSLHSDGWYSPVAKKLTQIGLAVRSCSGAQEALALLEQRGRAETDMFVIDSPRGTTGMTVGAVLRALNNALSPSCVRVVLVDADEFGHELLMQAREHQWATLIRPLDPADLVELSLKRRDSDDPAPAAAAPLQAVRQALVMRNGRTLRVLVAEDNPINALIIEQQLKQLGAVPTLVDSGTDAVKLRCDQHFELAFMDMHMPEMGGVEATQQIRRWEAATGRDALPIYALTANILPEDRDRCLAAGMNGFMTKPVQLEELRAVLEQREQPTAQHSGR</sequence>
<dbReference type="SUPFAM" id="SSF52172">
    <property type="entry name" value="CheY-like"/>
    <property type="match status" value="1"/>
</dbReference>
<evidence type="ECO:0000256" key="4">
    <source>
        <dbReference type="PROSITE-ProRule" id="PRU00169"/>
    </source>
</evidence>
<dbReference type="Pfam" id="PF00512">
    <property type="entry name" value="HisKA"/>
    <property type="match status" value="1"/>
</dbReference>
<dbReference type="PRINTS" id="PR00344">
    <property type="entry name" value="BCTRLSENSOR"/>
</dbReference>
<feature type="domain" description="Histidine kinase" evidence="5">
    <location>
        <begin position="689"/>
        <end position="907"/>
    </location>
</feature>
<evidence type="ECO:0000259" key="5">
    <source>
        <dbReference type="PROSITE" id="PS50109"/>
    </source>
</evidence>
<dbReference type="SMART" id="SM00387">
    <property type="entry name" value="HATPase_c"/>
    <property type="match status" value="1"/>
</dbReference>
<feature type="domain" description="PAS" evidence="7">
    <location>
        <begin position="282"/>
        <end position="327"/>
    </location>
</feature>
<feature type="modified residue" description="4-aspartylphosphate" evidence="4">
    <location>
        <position position="1123"/>
    </location>
</feature>
<dbReference type="PANTHER" id="PTHR45339:SF3">
    <property type="entry name" value="HISTIDINE KINASE"/>
    <property type="match status" value="1"/>
</dbReference>
<dbReference type="SMART" id="SM00388">
    <property type="entry name" value="HisKA"/>
    <property type="match status" value="1"/>
</dbReference>
<dbReference type="InterPro" id="IPR001610">
    <property type="entry name" value="PAC"/>
</dbReference>
<dbReference type="InterPro" id="IPR000014">
    <property type="entry name" value="PAS"/>
</dbReference>
<dbReference type="InterPro" id="IPR036097">
    <property type="entry name" value="HisK_dim/P_sf"/>
</dbReference>
<dbReference type="SUPFAM" id="SSF47384">
    <property type="entry name" value="Homodimeric domain of signal transducing histidine kinase"/>
    <property type="match status" value="1"/>
</dbReference>
<dbReference type="PROSITE" id="PS50112">
    <property type="entry name" value="PAS"/>
    <property type="match status" value="2"/>
</dbReference>
<dbReference type="SMART" id="SM00086">
    <property type="entry name" value="PAC"/>
    <property type="match status" value="3"/>
</dbReference>
<dbReference type="InterPro" id="IPR004358">
    <property type="entry name" value="Sig_transdc_His_kin-like_C"/>
</dbReference>
<evidence type="ECO:0000313" key="10">
    <source>
        <dbReference type="Proteomes" id="UP001595556"/>
    </source>
</evidence>
<dbReference type="InterPro" id="IPR036890">
    <property type="entry name" value="HATPase_C_sf"/>
</dbReference>
<evidence type="ECO:0000259" key="8">
    <source>
        <dbReference type="PROSITE" id="PS50113"/>
    </source>
</evidence>
<protein>
    <recommendedName>
        <fullName evidence="2">histidine kinase</fullName>
        <ecNumber evidence="2">2.7.13.3</ecNumber>
    </recommendedName>
</protein>
<evidence type="ECO:0000259" key="7">
    <source>
        <dbReference type="PROSITE" id="PS50112"/>
    </source>
</evidence>
<dbReference type="PROSITE" id="PS50113">
    <property type="entry name" value="PAC"/>
    <property type="match status" value="3"/>
</dbReference>
<evidence type="ECO:0000313" key="9">
    <source>
        <dbReference type="EMBL" id="MFC3147486.1"/>
    </source>
</evidence>
<name>A0ABV7H4F3_9BURK</name>
<dbReference type="Pfam" id="PF00072">
    <property type="entry name" value="Response_reg"/>
    <property type="match status" value="1"/>
</dbReference>
<comment type="caution">
    <text evidence="9">The sequence shown here is derived from an EMBL/GenBank/DDBJ whole genome shotgun (WGS) entry which is preliminary data.</text>
</comment>
<comment type="catalytic activity">
    <reaction evidence="1">
        <text>ATP + protein L-histidine = ADP + protein N-phospho-L-histidine.</text>
        <dbReference type="EC" id="2.7.13.3"/>
    </reaction>
</comment>
<gene>
    <name evidence="9" type="ORF">ACFOEN_07515</name>
</gene>
<dbReference type="InterPro" id="IPR000700">
    <property type="entry name" value="PAS-assoc_C"/>
</dbReference>
<dbReference type="CDD" id="cd16922">
    <property type="entry name" value="HATPase_EvgS-ArcB-TorS-like"/>
    <property type="match status" value="1"/>
</dbReference>
<feature type="domain" description="PAC" evidence="8">
    <location>
        <begin position="617"/>
        <end position="671"/>
    </location>
</feature>
<dbReference type="NCBIfam" id="TIGR00229">
    <property type="entry name" value="sensory_box"/>
    <property type="match status" value="2"/>
</dbReference>
<dbReference type="InterPro" id="IPR035965">
    <property type="entry name" value="PAS-like_dom_sf"/>
</dbReference>
<dbReference type="Gene3D" id="1.10.287.130">
    <property type="match status" value="1"/>
</dbReference>
<dbReference type="Pfam" id="PF02518">
    <property type="entry name" value="HATPase_c"/>
    <property type="match status" value="1"/>
</dbReference>
<dbReference type="Pfam" id="PF08447">
    <property type="entry name" value="PAS_3"/>
    <property type="match status" value="1"/>
</dbReference>
<dbReference type="PROSITE" id="PS50110">
    <property type="entry name" value="RESPONSE_REGULATORY"/>
    <property type="match status" value="1"/>
</dbReference>
<evidence type="ECO:0000259" key="6">
    <source>
        <dbReference type="PROSITE" id="PS50110"/>
    </source>
</evidence>
<evidence type="ECO:0000256" key="2">
    <source>
        <dbReference type="ARBA" id="ARBA00012438"/>
    </source>
</evidence>
<keyword evidence="3 4" id="KW-0597">Phosphoprotein</keyword>
<proteinExistence type="predicted"/>
<dbReference type="InterPro" id="IPR003661">
    <property type="entry name" value="HisK_dim/P_dom"/>
</dbReference>
<dbReference type="RefSeq" id="WP_377302639.1">
    <property type="nucleotide sequence ID" value="NZ_CP180191.1"/>
</dbReference>
<organism evidence="9 10">
    <name type="scientific">Piscinibacterium candidicorallinum</name>
    <dbReference type="NCBI Taxonomy" id="1793872"/>
    <lineage>
        <taxon>Bacteria</taxon>
        <taxon>Pseudomonadati</taxon>
        <taxon>Pseudomonadota</taxon>
        <taxon>Betaproteobacteria</taxon>
        <taxon>Burkholderiales</taxon>
        <taxon>Piscinibacterium</taxon>
    </lineage>
</organism>
<feature type="domain" description="PAS" evidence="7">
    <location>
        <begin position="545"/>
        <end position="591"/>
    </location>
</feature>
<evidence type="ECO:0000256" key="1">
    <source>
        <dbReference type="ARBA" id="ARBA00000085"/>
    </source>
</evidence>
<accession>A0ABV7H4F3</accession>
<dbReference type="Pfam" id="PF13426">
    <property type="entry name" value="PAS_9"/>
    <property type="match status" value="2"/>
</dbReference>